<name>A0ABQ4CF61_9ACTN</name>
<evidence type="ECO:0008006" key="3">
    <source>
        <dbReference type="Google" id="ProtNLM"/>
    </source>
</evidence>
<protein>
    <recommendedName>
        <fullName evidence="3">Winged helix-turn-helix protein</fullName>
    </recommendedName>
</protein>
<evidence type="ECO:0000313" key="1">
    <source>
        <dbReference type="EMBL" id="GIF61407.1"/>
    </source>
</evidence>
<dbReference type="Proteomes" id="UP000624325">
    <property type="component" value="Unassembled WGS sequence"/>
</dbReference>
<sequence length="226" mass="24020">MGALLDPRGSALSWCRRERIGGDGALAAGPRTGRPVGLTRTQEMALIDAIRGRFPADFDLPGDLWTRRSVTALTAALTGLTLAPVRVTRLLTAWGAVARDPAERACPMCAGAVARWITTAYPVVARTAATHRADLHWIGRARLCGVAPAADLVSSVAGSAGRLRVAFTIVTGGPSAALPRDFLSRLSPGRTAHAIVDGTWATWQLPRRMPSRVVLHPMPSCERTFA</sequence>
<accession>A0ABQ4CF61</accession>
<gene>
    <name evidence="1" type="ORF">Air01nite_75020</name>
</gene>
<keyword evidence="2" id="KW-1185">Reference proteome</keyword>
<comment type="caution">
    <text evidence="1">The sequence shown here is derived from an EMBL/GenBank/DDBJ whole genome shotgun (WGS) entry which is preliminary data.</text>
</comment>
<organism evidence="1 2">
    <name type="scientific">Asanoa iriomotensis</name>
    <dbReference type="NCBI Taxonomy" id="234613"/>
    <lineage>
        <taxon>Bacteria</taxon>
        <taxon>Bacillati</taxon>
        <taxon>Actinomycetota</taxon>
        <taxon>Actinomycetes</taxon>
        <taxon>Micromonosporales</taxon>
        <taxon>Micromonosporaceae</taxon>
        <taxon>Asanoa</taxon>
    </lineage>
</organism>
<proteinExistence type="predicted"/>
<dbReference type="RefSeq" id="WP_203708223.1">
    <property type="nucleotide sequence ID" value="NZ_BAAALU010000001.1"/>
</dbReference>
<evidence type="ECO:0000313" key="2">
    <source>
        <dbReference type="Proteomes" id="UP000624325"/>
    </source>
</evidence>
<dbReference type="EMBL" id="BONC01000104">
    <property type="protein sequence ID" value="GIF61407.1"/>
    <property type="molecule type" value="Genomic_DNA"/>
</dbReference>
<reference evidence="1 2" key="1">
    <citation type="submission" date="2021-01" db="EMBL/GenBank/DDBJ databases">
        <title>Whole genome shotgun sequence of Asanoa iriomotensis NBRC 100142.</title>
        <authorList>
            <person name="Komaki H."/>
            <person name="Tamura T."/>
        </authorList>
    </citation>
    <scope>NUCLEOTIDE SEQUENCE [LARGE SCALE GENOMIC DNA]</scope>
    <source>
        <strain evidence="1 2">NBRC 100142</strain>
    </source>
</reference>